<protein>
    <submittedName>
        <fullName evidence="8">Na/Pi cotransporter family protein</fullName>
    </submittedName>
</protein>
<comment type="caution">
    <text evidence="8">The sequence shown here is derived from an EMBL/GenBank/DDBJ whole genome shotgun (WGS) entry which is preliminary data.</text>
</comment>
<comment type="subcellular location">
    <subcellularLocation>
        <location evidence="1">Cell membrane</location>
        <topology evidence="1">Multi-pass membrane protein</topology>
    </subcellularLocation>
</comment>
<dbReference type="PANTHER" id="PTHR10010:SF46">
    <property type="entry name" value="SODIUM-DEPENDENT PHOSPHATE TRANSPORT PROTEIN 2B"/>
    <property type="match status" value="1"/>
</dbReference>
<dbReference type="Pfam" id="PF01895">
    <property type="entry name" value="PhoU"/>
    <property type="match status" value="2"/>
</dbReference>
<reference evidence="8" key="1">
    <citation type="journal article" date="2020" name="mSystems">
        <title>Genome- and Community-Level Interaction Insights into Carbon Utilization and Element Cycling Functions of Hydrothermarchaeota in Hydrothermal Sediment.</title>
        <authorList>
            <person name="Zhou Z."/>
            <person name="Liu Y."/>
            <person name="Xu W."/>
            <person name="Pan J."/>
            <person name="Luo Z.H."/>
            <person name="Li M."/>
        </authorList>
    </citation>
    <scope>NUCLEOTIDE SEQUENCE [LARGE SCALE GENOMIC DNA]</scope>
    <source>
        <strain evidence="8">SpSt-961</strain>
    </source>
</reference>
<feature type="transmembrane region" description="Helical" evidence="6">
    <location>
        <begin position="173"/>
        <end position="197"/>
    </location>
</feature>
<feature type="domain" description="PhoU" evidence="7">
    <location>
        <begin position="459"/>
        <end position="540"/>
    </location>
</feature>
<evidence type="ECO:0000259" key="7">
    <source>
        <dbReference type="Pfam" id="PF01895"/>
    </source>
</evidence>
<feature type="transmembrane region" description="Helical" evidence="6">
    <location>
        <begin position="204"/>
        <end position="226"/>
    </location>
</feature>
<name>A0A7V3RHP8_UNCW3</name>
<dbReference type="InterPro" id="IPR038078">
    <property type="entry name" value="PhoU-like_sf"/>
</dbReference>
<feature type="transmembrane region" description="Helical" evidence="6">
    <location>
        <begin position="397"/>
        <end position="416"/>
    </location>
</feature>
<evidence type="ECO:0000313" key="8">
    <source>
        <dbReference type="EMBL" id="HGE78274.1"/>
    </source>
</evidence>
<dbReference type="GO" id="GO:0005436">
    <property type="term" value="F:sodium:phosphate symporter activity"/>
    <property type="evidence" value="ECO:0007669"/>
    <property type="project" value="InterPro"/>
</dbReference>
<dbReference type="NCBIfam" id="NF037997">
    <property type="entry name" value="Na_Pi_symport"/>
    <property type="match status" value="1"/>
</dbReference>
<feature type="transmembrane region" description="Helical" evidence="6">
    <location>
        <begin position="257"/>
        <end position="277"/>
    </location>
</feature>
<feature type="transmembrane region" description="Helical" evidence="6">
    <location>
        <begin position="336"/>
        <end position="358"/>
    </location>
</feature>
<dbReference type="GO" id="GO:0044341">
    <property type="term" value="P:sodium-dependent phosphate transport"/>
    <property type="evidence" value="ECO:0007669"/>
    <property type="project" value="InterPro"/>
</dbReference>
<evidence type="ECO:0000256" key="5">
    <source>
        <dbReference type="ARBA" id="ARBA00023136"/>
    </source>
</evidence>
<dbReference type="SUPFAM" id="SSF109755">
    <property type="entry name" value="PhoU-like"/>
    <property type="match status" value="1"/>
</dbReference>
<proteinExistence type="predicted"/>
<dbReference type="GO" id="GO:0005886">
    <property type="term" value="C:plasma membrane"/>
    <property type="evidence" value="ECO:0007669"/>
    <property type="project" value="UniProtKB-SubCell"/>
</dbReference>
<keyword evidence="5 6" id="KW-0472">Membrane</keyword>
<evidence type="ECO:0000256" key="4">
    <source>
        <dbReference type="ARBA" id="ARBA00022989"/>
    </source>
</evidence>
<dbReference type="InterPro" id="IPR003841">
    <property type="entry name" value="Na/Pi_transpt"/>
</dbReference>
<organism evidence="8">
    <name type="scientific">candidate division WOR-3 bacterium</name>
    <dbReference type="NCBI Taxonomy" id="2052148"/>
    <lineage>
        <taxon>Bacteria</taxon>
        <taxon>Bacteria division WOR-3</taxon>
    </lineage>
</organism>
<dbReference type="AlphaFoldDB" id="A0A7V3RHP8"/>
<feature type="transmembrane region" description="Helical" evidence="6">
    <location>
        <begin position="364"/>
        <end position="385"/>
    </location>
</feature>
<accession>A0A7V3RHP8</accession>
<dbReference type="PANTHER" id="PTHR10010">
    <property type="entry name" value="SOLUTE CARRIER FAMILY 34 SODIUM PHOSPHATE , MEMBER 2-RELATED"/>
    <property type="match status" value="1"/>
</dbReference>
<evidence type="ECO:0000256" key="2">
    <source>
        <dbReference type="ARBA" id="ARBA00022475"/>
    </source>
</evidence>
<dbReference type="InterPro" id="IPR026022">
    <property type="entry name" value="PhoU_dom"/>
</dbReference>
<feature type="domain" description="PhoU" evidence="7">
    <location>
        <begin position="565"/>
        <end position="649"/>
    </location>
</feature>
<feature type="transmembrane region" description="Helical" evidence="6">
    <location>
        <begin position="127"/>
        <end position="148"/>
    </location>
</feature>
<dbReference type="EMBL" id="DTOZ01000128">
    <property type="protein sequence ID" value="HGE78274.1"/>
    <property type="molecule type" value="Genomic_DNA"/>
</dbReference>
<dbReference type="Gene3D" id="1.20.58.220">
    <property type="entry name" value="Phosphate transport system protein phou homolog 2, domain 2"/>
    <property type="match status" value="1"/>
</dbReference>
<keyword evidence="4 6" id="KW-1133">Transmembrane helix</keyword>
<dbReference type="Pfam" id="PF02690">
    <property type="entry name" value="Na_Pi_cotrans"/>
    <property type="match status" value="2"/>
</dbReference>
<dbReference type="Gene3D" id="2.60.40.1120">
    <property type="entry name" value="Carboxypeptidase-like, regulatory domain"/>
    <property type="match status" value="1"/>
</dbReference>
<keyword evidence="2" id="KW-1003">Cell membrane</keyword>
<evidence type="ECO:0000256" key="6">
    <source>
        <dbReference type="SAM" id="Phobius"/>
    </source>
</evidence>
<feature type="transmembrane region" description="Helical" evidence="6">
    <location>
        <begin position="232"/>
        <end position="250"/>
    </location>
</feature>
<keyword evidence="3 6" id="KW-0812">Transmembrane</keyword>
<gene>
    <name evidence="8" type="ORF">ENX68_04660</name>
</gene>
<sequence length="655" mass="73127">MIVDFIYLLIFSTLVKARDPLGNDISGDEQIGIVNQFLKKPLVVRIVDEKGIGIPETPVIFSILKEPSENLVSNHKTVIEPETVYTDYEGYAKTNVRVGSARGDYYITARHNNEMLVFHITGLRRDWILMLVVSLIGGLALFIFGMNYGSKGLIRGLGYKTRDLLFNLTSKNITALLSGLVVTVIFGSCTATASLLIKFVSAGFVQSISALAILLGANIGATITVQILSFNIMDYALIIVATGVFLRMLFSNFRNIAQFIFGFGLLFFSLKIISMGINDVKYLPGFSGFISYLDKNIILAILFGAVGSFIFRSSTAVIGLILVLGFESVISTKSAFNLLLGANIGATIFPILISDSIYAKRVTLGNFIFKFVGALILLFLINNLYFTPPGDNVARQIANLHTIFNLLAAFLFLPLLNPFARLMEFLIPETKENMLRIRRLDPSYIDTPAIGIAQAMMVIIDMAEKTIKMLEDSIKVFEKKDIVLRKEIIQSDDDIDRIEESVNPYLSRLNPEEMDQGVRKMQIGLLTITAELEHIGDIISKNLMSYAKKQIDEGMEFSAEGFAQIKEFHKFVLDTLRMAISSLTTRDKKLAKEVIHRRKKGLDIVKDFEIKHLERLHRGLKESLETSTIHLDILSDLERINFHATEIAGVVEGFV</sequence>
<evidence type="ECO:0000256" key="1">
    <source>
        <dbReference type="ARBA" id="ARBA00004651"/>
    </source>
</evidence>
<feature type="transmembrane region" description="Helical" evidence="6">
    <location>
        <begin position="297"/>
        <end position="324"/>
    </location>
</feature>
<evidence type="ECO:0000256" key="3">
    <source>
        <dbReference type="ARBA" id="ARBA00022692"/>
    </source>
</evidence>